<comment type="similarity">
    <text evidence="1">Belongs to the ROK (NagC/XylR) family.</text>
</comment>
<dbReference type="Pfam" id="PF00480">
    <property type="entry name" value="ROK"/>
    <property type="match status" value="1"/>
</dbReference>
<comment type="caution">
    <text evidence="3">The sequence shown here is derived from an EMBL/GenBank/DDBJ whole genome shotgun (WGS) entry which is preliminary data.</text>
</comment>
<gene>
    <name evidence="3" type="ORF">FRY97_04850</name>
</gene>
<evidence type="ECO:0000256" key="1">
    <source>
        <dbReference type="ARBA" id="ARBA00006479"/>
    </source>
</evidence>
<dbReference type="SUPFAM" id="SSF53067">
    <property type="entry name" value="Actin-like ATPase domain"/>
    <property type="match status" value="1"/>
</dbReference>
<dbReference type="Proteomes" id="UP000321580">
    <property type="component" value="Unassembled WGS sequence"/>
</dbReference>
<evidence type="ECO:0000256" key="2">
    <source>
        <dbReference type="SAM" id="SignalP"/>
    </source>
</evidence>
<dbReference type="InterPro" id="IPR000600">
    <property type="entry name" value="ROK"/>
</dbReference>
<evidence type="ECO:0000313" key="3">
    <source>
        <dbReference type="EMBL" id="TXB66520.1"/>
    </source>
</evidence>
<dbReference type="PANTHER" id="PTHR18964">
    <property type="entry name" value="ROK (REPRESSOR, ORF, KINASE) FAMILY"/>
    <property type="match status" value="1"/>
</dbReference>
<evidence type="ECO:0000313" key="4">
    <source>
        <dbReference type="Proteomes" id="UP000321580"/>
    </source>
</evidence>
<keyword evidence="4" id="KW-1185">Reference proteome</keyword>
<dbReference type="PANTHER" id="PTHR18964:SF149">
    <property type="entry name" value="BIFUNCTIONAL UDP-N-ACETYLGLUCOSAMINE 2-EPIMERASE_N-ACETYLMANNOSAMINE KINASE"/>
    <property type="match status" value="1"/>
</dbReference>
<dbReference type="InterPro" id="IPR043129">
    <property type="entry name" value="ATPase_NBD"/>
</dbReference>
<organism evidence="3 4">
    <name type="scientific">Phaeodactylibacter luteus</name>
    <dbReference type="NCBI Taxonomy" id="1564516"/>
    <lineage>
        <taxon>Bacteria</taxon>
        <taxon>Pseudomonadati</taxon>
        <taxon>Bacteroidota</taxon>
        <taxon>Saprospiria</taxon>
        <taxon>Saprospirales</taxon>
        <taxon>Haliscomenobacteraceae</taxon>
        <taxon>Phaeodactylibacter</taxon>
    </lineage>
</organism>
<keyword evidence="2" id="KW-0732">Signal</keyword>
<dbReference type="OrthoDB" id="9810372at2"/>
<dbReference type="AlphaFoldDB" id="A0A5C6RY12"/>
<feature type="signal peptide" evidence="2">
    <location>
        <begin position="1"/>
        <end position="31"/>
    </location>
</feature>
<accession>A0A5C6RY12</accession>
<protein>
    <submittedName>
        <fullName evidence="3">ROK family protein</fullName>
    </submittedName>
</protein>
<dbReference type="EMBL" id="VOOR01000007">
    <property type="protein sequence ID" value="TXB66520.1"/>
    <property type="molecule type" value="Genomic_DNA"/>
</dbReference>
<name>A0A5C6RY12_9BACT</name>
<sequence>MLKPRLFFRKNYIFAVAAIVLAALNSNCPRASKPKATILNSTALGIDIGGTNTKLSLVSPEGSIIARSAFPTQQANTQDEYGALLVDAARRLLRKSAAPLAGVGIGAPGCDPALGVINYAANLPFIAAFPIRDFLAEALCAHTVLVKDSTAAALGEKMWGGAQNMDNFILLTLGTGLGSAFYFNGKVVEGAHGLASELGHITIPGNSRQCACGRKGCLETLVSASGLRRTCQLLMAQELTPSALRALPEDKLTAKSIALIALEGDPLAQMAIDHMCNALGSALAPLVLQMDPEGIFLSGGMLNAGALLTDTIAHHMNKALLENFRGQARVAISSLGPDEAGMLGAAAQVYRTAEQPAAERAKIKKV</sequence>
<feature type="chain" id="PRO_5023010979" evidence="2">
    <location>
        <begin position="32"/>
        <end position="366"/>
    </location>
</feature>
<reference evidence="3 4" key="1">
    <citation type="submission" date="2019-08" db="EMBL/GenBank/DDBJ databases">
        <title>Genome of Phaeodactylibacter luteus.</title>
        <authorList>
            <person name="Bowman J.P."/>
        </authorList>
    </citation>
    <scope>NUCLEOTIDE SEQUENCE [LARGE SCALE GENOMIC DNA]</scope>
    <source>
        <strain evidence="3 4">KCTC 42180</strain>
    </source>
</reference>
<proteinExistence type="inferred from homology"/>
<dbReference type="Gene3D" id="3.30.420.40">
    <property type="match status" value="2"/>
</dbReference>